<dbReference type="EMBL" id="FOEE01000006">
    <property type="protein sequence ID" value="SEO90918.1"/>
    <property type="molecule type" value="Genomic_DNA"/>
</dbReference>
<feature type="signal peptide" evidence="1">
    <location>
        <begin position="1"/>
        <end position="27"/>
    </location>
</feature>
<accession>A0A1H8TKA3</accession>
<evidence type="ECO:0000256" key="1">
    <source>
        <dbReference type="SAM" id="SignalP"/>
    </source>
</evidence>
<organism evidence="2 3">
    <name type="scientific">Trujillonella endophytica</name>
    <dbReference type="NCBI Taxonomy" id="673521"/>
    <lineage>
        <taxon>Bacteria</taxon>
        <taxon>Bacillati</taxon>
        <taxon>Actinomycetota</taxon>
        <taxon>Actinomycetes</taxon>
        <taxon>Geodermatophilales</taxon>
        <taxon>Geodermatophilaceae</taxon>
        <taxon>Trujillonella</taxon>
    </lineage>
</organism>
<keyword evidence="1" id="KW-0732">Signal</keyword>
<dbReference type="GO" id="GO:0008237">
    <property type="term" value="F:metallopeptidase activity"/>
    <property type="evidence" value="ECO:0007669"/>
    <property type="project" value="UniProtKB-KW"/>
</dbReference>
<keyword evidence="2" id="KW-0482">Metalloprotease</keyword>
<evidence type="ECO:0000313" key="3">
    <source>
        <dbReference type="Proteomes" id="UP000198960"/>
    </source>
</evidence>
<evidence type="ECO:0000313" key="2">
    <source>
        <dbReference type="EMBL" id="SEO90918.1"/>
    </source>
</evidence>
<name>A0A1H8TKA3_9ACTN</name>
<reference evidence="3" key="1">
    <citation type="submission" date="2016-10" db="EMBL/GenBank/DDBJ databases">
        <authorList>
            <person name="Varghese N."/>
            <person name="Submissions S."/>
        </authorList>
    </citation>
    <scope>NUCLEOTIDE SEQUENCE [LARGE SCALE GENOMIC DNA]</scope>
    <source>
        <strain evidence="3">DSM 45413</strain>
    </source>
</reference>
<dbReference type="STRING" id="673521.SAMN05660991_02309"/>
<sequence length="469" mass="50008">MRQVSRRALVAAAVGSTLLTGCTTSVAGSANPPATDVSAEEFPIVGAADNDVDRLARNAFADLNTFWAEAFPEYYGEDFLPLQGPTSSVDVDDIDYSLYPSDTGLGCDEYPIDPAEVEMNAFYHRGCDIVAYDRAFILTQMEQFGAYINPAIMAHEFGHLVQGPIDEPAGRAGFSDVTIYNETQADCFAGAFTRWVADGNAEHTTVRVADLDPVLTGFIELRDPVGLTDVNVQGAHGSGFDRASAFYEGYDAGIAACRDNYAEGARVFTVDEFGSDEQGQIDEENEGNAPIEDVPAIIDGTLPVYFDSWVDGFEAPTLSFDGSTPDCGVMGEEERALGWCEDDNTIYVAEDLLEGAYNEIGDFAVATAYALPFAQAVRAHLGRSADDTTATVCLAGAYTASFFNGDFEESENGATLSPGDVDEAITFLLTYGQTESVLPNVSATGFELVGAFRAGFLQGPGADVCDVQA</sequence>
<proteinExistence type="predicted"/>
<dbReference type="AlphaFoldDB" id="A0A1H8TKA3"/>
<keyword evidence="2" id="KW-0645">Protease</keyword>
<dbReference type="Proteomes" id="UP000198960">
    <property type="component" value="Unassembled WGS sequence"/>
</dbReference>
<dbReference type="OrthoDB" id="5168289at2"/>
<gene>
    <name evidence="2" type="ORF">SAMN05660991_02309</name>
</gene>
<dbReference type="SUPFAM" id="SSF55486">
    <property type="entry name" value="Metalloproteases ('zincins'), catalytic domain"/>
    <property type="match status" value="1"/>
</dbReference>
<dbReference type="PROSITE" id="PS51257">
    <property type="entry name" value="PROKAR_LIPOPROTEIN"/>
    <property type="match status" value="1"/>
</dbReference>
<keyword evidence="3" id="KW-1185">Reference proteome</keyword>
<feature type="chain" id="PRO_5011755090" evidence="1">
    <location>
        <begin position="28"/>
        <end position="469"/>
    </location>
</feature>
<dbReference type="RefSeq" id="WP_091943195.1">
    <property type="nucleotide sequence ID" value="NZ_FOEE01000006.1"/>
</dbReference>
<keyword evidence="2" id="KW-0378">Hydrolase</keyword>
<dbReference type="GO" id="GO:0006508">
    <property type="term" value="P:proteolysis"/>
    <property type="evidence" value="ECO:0007669"/>
    <property type="project" value="UniProtKB-KW"/>
</dbReference>
<protein>
    <submittedName>
        <fullName evidence="2">Predicted metalloprotease</fullName>
    </submittedName>
</protein>